<evidence type="ECO:0000256" key="2">
    <source>
        <dbReference type="ARBA" id="ARBA00032707"/>
    </source>
</evidence>
<dbReference type="Proteomes" id="UP000243451">
    <property type="component" value="Unassembled WGS sequence"/>
</dbReference>
<evidence type="ECO:0000259" key="5">
    <source>
        <dbReference type="SMART" id="SM00014"/>
    </source>
</evidence>
<dbReference type="CDD" id="cd03392">
    <property type="entry name" value="PAP2_like_2"/>
    <property type="match status" value="1"/>
</dbReference>
<dbReference type="InterPro" id="IPR036938">
    <property type="entry name" value="PAP2/HPO_sf"/>
</dbReference>
<keyword evidence="7" id="KW-1185">Reference proteome</keyword>
<dbReference type="PANTHER" id="PTHR14969">
    <property type="entry name" value="SPHINGOSINE-1-PHOSPHATE PHOSPHOHYDROLASE"/>
    <property type="match status" value="1"/>
</dbReference>
<feature type="domain" description="Phosphatidic acid phosphatase type 2/haloperoxidase" evidence="5">
    <location>
        <begin position="113"/>
        <end position="222"/>
    </location>
</feature>
<keyword evidence="4" id="KW-0812">Transmembrane</keyword>
<dbReference type="AlphaFoldDB" id="A0A2P4ETU9"/>
<dbReference type="SUPFAM" id="SSF48317">
    <property type="entry name" value="Acid phosphatase/Vanadium-dependent haloperoxidase"/>
    <property type="match status" value="1"/>
</dbReference>
<sequence>MQNLPLLLLSAAVASGLLYAALTPGKGQRPAPRRLTLPACLLVLAAGLTALVVPRLSQALDHTLLSQIGQHTPALLSALLGGFTHSGSAVFLTLLISLSMTWLLLRRDISNALLLALSGLGGALLVTVSKALIARPRPALWSTVELSSYSFPSGHTLGTAACAGALAIVATRRMPRWQSAWWSTALIWVVLIGLSRMTLGVHWPSDVLAGAVTGFALPLLLSQLPGCRQAA</sequence>
<reference evidence="6 7" key="1">
    <citation type="submission" date="2018-01" db="EMBL/GenBank/DDBJ databases">
        <title>Draft genome of the type strain Pseudomonas oceani DSM 100277 isolated from the deep water in Okinawa trough, northwestern Pacific Ocean.</title>
        <authorList>
            <person name="Gomila M."/>
            <person name="Mulet M."/>
            <person name="Garcia-Valdes E."/>
            <person name="Lalucat J."/>
        </authorList>
    </citation>
    <scope>NUCLEOTIDE SEQUENCE [LARGE SCALE GENOMIC DNA]</scope>
    <source>
        <strain evidence="6 7">DSM 100277</strain>
    </source>
</reference>
<evidence type="ECO:0000313" key="6">
    <source>
        <dbReference type="EMBL" id="POB02694.1"/>
    </source>
</evidence>
<gene>
    <name evidence="6" type="ORF">C1949_12255</name>
</gene>
<protein>
    <recommendedName>
        <fullName evidence="1">undecaprenyl-diphosphate phosphatase</fullName>
        <ecNumber evidence="1">3.6.1.27</ecNumber>
    </recommendedName>
    <alternativeName>
        <fullName evidence="2">Undecaprenyl pyrophosphate phosphatase</fullName>
    </alternativeName>
</protein>
<evidence type="ECO:0000313" key="7">
    <source>
        <dbReference type="Proteomes" id="UP000243451"/>
    </source>
</evidence>
<dbReference type="PANTHER" id="PTHR14969:SF13">
    <property type="entry name" value="AT30094P"/>
    <property type="match status" value="1"/>
</dbReference>
<evidence type="ECO:0000256" key="1">
    <source>
        <dbReference type="ARBA" id="ARBA00012374"/>
    </source>
</evidence>
<dbReference type="InterPro" id="IPR000326">
    <property type="entry name" value="PAP2/HPO"/>
</dbReference>
<name>A0A2P4ETU9_9GAMM</name>
<feature type="transmembrane region" description="Helical" evidence="4">
    <location>
        <begin position="153"/>
        <end position="171"/>
    </location>
</feature>
<proteinExistence type="predicted"/>
<evidence type="ECO:0000256" key="3">
    <source>
        <dbReference type="ARBA" id="ARBA00047594"/>
    </source>
</evidence>
<keyword evidence="4" id="KW-1133">Transmembrane helix</keyword>
<comment type="catalytic activity">
    <reaction evidence="3">
        <text>di-trans,octa-cis-undecaprenyl diphosphate + H2O = di-trans,octa-cis-undecaprenyl phosphate + phosphate + H(+)</text>
        <dbReference type="Rhea" id="RHEA:28094"/>
        <dbReference type="ChEBI" id="CHEBI:15377"/>
        <dbReference type="ChEBI" id="CHEBI:15378"/>
        <dbReference type="ChEBI" id="CHEBI:43474"/>
        <dbReference type="ChEBI" id="CHEBI:58405"/>
        <dbReference type="ChEBI" id="CHEBI:60392"/>
        <dbReference type="EC" id="3.6.1.27"/>
    </reaction>
</comment>
<comment type="caution">
    <text evidence="6">The sequence shown here is derived from an EMBL/GenBank/DDBJ whole genome shotgun (WGS) entry which is preliminary data.</text>
</comment>
<dbReference type="OrthoDB" id="9780918at2"/>
<accession>A0A2P4ETU9</accession>
<feature type="transmembrane region" description="Helical" evidence="4">
    <location>
        <begin position="180"/>
        <end position="201"/>
    </location>
</feature>
<feature type="transmembrane region" description="Helical" evidence="4">
    <location>
        <begin position="112"/>
        <end position="133"/>
    </location>
</feature>
<dbReference type="EMBL" id="PPSK01000011">
    <property type="protein sequence ID" value="POB02694.1"/>
    <property type="molecule type" value="Genomic_DNA"/>
</dbReference>
<dbReference type="Pfam" id="PF01569">
    <property type="entry name" value="PAP2"/>
    <property type="match status" value="1"/>
</dbReference>
<feature type="transmembrane region" description="Helical" evidence="4">
    <location>
        <begin position="35"/>
        <end position="54"/>
    </location>
</feature>
<dbReference type="RefSeq" id="WP_104738762.1">
    <property type="nucleotide sequence ID" value="NZ_BMHR01000011.1"/>
</dbReference>
<dbReference type="Gene3D" id="1.20.144.10">
    <property type="entry name" value="Phosphatidic acid phosphatase type 2/haloperoxidase"/>
    <property type="match status" value="1"/>
</dbReference>
<dbReference type="EC" id="3.6.1.27" evidence="1"/>
<feature type="transmembrane region" description="Helical" evidence="4">
    <location>
        <begin position="6"/>
        <end position="23"/>
    </location>
</feature>
<evidence type="ECO:0000256" key="4">
    <source>
        <dbReference type="SAM" id="Phobius"/>
    </source>
</evidence>
<feature type="transmembrane region" description="Helical" evidence="4">
    <location>
        <begin position="74"/>
        <end position="105"/>
    </location>
</feature>
<organism evidence="6 7">
    <name type="scientific">Halopseudomonas oceani</name>
    <dbReference type="NCBI Taxonomy" id="1708783"/>
    <lineage>
        <taxon>Bacteria</taxon>
        <taxon>Pseudomonadati</taxon>
        <taxon>Pseudomonadota</taxon>
        <taxon>Gammaproteobacteria</taxon>
        <taxon>Pseudomonadales</taxon>
        <taxon>Pseudomonadaceae</taxon>
        <taxon>Halopseudomonas</taxon>
    </lineage>
</organism>
<dbReference type="SMART" id="SM00014">
    <property type="entry name" value="acidPPc"/>
    <property type="match status" value="1"/>
</dbReference>
<dbReference type="GO" id="GO:0050380">
    <property type="term" value="F:undecaprenyl-diphosphatase activity"/>
    <property type="evidence" value="ECO:0007669"/>
    <property type="project" value="UniProtKB-EC"/>
</dbReference>
<keyword evidence="4" id="KW-0472">Membrane</keyword>